<evidence type="ECO:0000313" key="3">
    <source>
        <dbReference type="Proteomes" id="UP000190057"/>
    </source>
</evidence>
<dbReference type="RefSeq" id="WP_009090464.1">
    <property type="nucleotide sequence ID" value="NZ_ANIW01000063.1"/>
</dbReference>
<proteinExistence type="predicted"/>
<dbReference type="GeneID" id="56683770"/>
<feature type="signal peptide" evidence="1">
    <location>
        <begin position="1"/>
        <end position="19"/>
    </location>
</feature>
<reference evidence="2 3" key="1">
    <citation type="submission" date="2017-09" db="EMBL/GenBank/DDBJ databases">
        <title>Complete circularized genomes of four mosquito-derived Elizabethkingia anophelis isolates.</title>
        <authorList>
            <person name="Nicholson A.C."/>
            <person name="Xu J."/>
        </authorList>
    </citation>
    <scope>NUCLEOTIDE SEQUENCE [LARGE SCALE GENOMIC DNA]</scope>
    <source>
        <strain evidence="2 3">R26</strain>
    </source>
</reference>
<evidence type="ECO:0000256" key="1">
    <source>
        <dbReference type="SAM" id="SignalP"/>
    </source>
</evidence>
<keyword evidence="3" id="KW-1185">Reference proteome</keyword>
<accession>A0ABN5BPD7</accession>
<evidence type="ECO:0000313" key="2">
    <source>
        <dbReference type="EMBL" id="ATC35563.1"/>
    </source>
</evidence>
<keyword evidence="1" id="KW-0732">Signal</keyword>
<gene>
    <name evidence="2" type="ORF">BAZ09_004750</name>
</gene>
<protein>
    <submittedName>
        <fullName evidence="2">Uncharacterized protein</fullName>
    </submittedName>
</protein>
<organism evidence="2 3">
    <name type="scientific">Elizabethkingia anophelis R26</name>
    <dbReference type="NCBI Taxonomy" id="1246994"/>
    <lineage>
        <taxon>Bacteria</taxon>
        <taxon>Pseudomonadati</taxon>
        <taxon>Bacteroidota</taxon>
        <taxon>Flavobacteriia</taxon>
        <taxon>Flavobacteriales</taxon>
        <taxon>Weeksellaceae</taxon>
        <taxon>Elizabethkingia</taxon>
    </lineage>
</organism>
<feature type="chain" id="PRO_5045390525" evidence="1">
    <location>
        <begin position="20"/>
        <end position="92"/>
    </location>
</feature>
<sequence length="92" mass="9735">MKKIIFGIFLLTGISFSFANTAVPSVNKTLLEKSANVKKITIVSITYDDNYKCIVKASYSDTNGNSGNITVTATTCQKAAQAIAAILGANNL</sequence>
<dbReference type="EMBL" id="CP023401">
    <property type="protein sequence ID" value="ATC35563.1"/>
    <property type="molecule type" value="Genomic_DNA"/>
</dbReference>
<name>A0ABN5BPD7_9FLAO</name>
<dbReference type="Proteomes" id="UP000190057">
    <property type="component" value="Chromosome"/>
</dbReference>